<evidence type="ECO:0000313" key="9">
    <source>
        <dbReference type="Proteomes" id="UP000195402"/>
    </source>
</evidence>
<gene>
    <name evidence="8" type="ORF">BVC80_8975g4</name>
</gene>
<dbReference type="GO" id="GO:0098542">
    <property type="term" value="P:defense response to other organism"/>
    <property type="evidence" value="ECO:0007669"/>
    <property type="project" value="UniProtKB-ARBA"/>
</dbReference>
<dbReference type="FunFam" id="3.40.33.10:FF:000006">
    <property type="entry name" value="Putative pathogenesis-related protein 1"/>
    <property type="match status" value="1"/>
</dbReference>
<comment type="function">
    <text evidence="1">Probably involved in the defense reaction of plants against pathogens.</text>
</comment>
<keyword evidence="9" id="KW-1185">Reference proteome</keyword>
<evidence type="ECO:0000256" key="3">
    <source>
        <dbReference type="ARBA" id="ARBA00022729"/>
    </source>
</evidence>
<keyword evidence="5" id="KW-0611">Plant defense</keyword>
<dbReference type="EMBL" id="MVGT01000589">
    <property type="protein sequence ID" value="OVA16316.1"/>
    <property type="molecule type" value="Genomic_DNA"/>
</dbReference>
<evidence type="ECO:0000256" key="4">
    <source>
        <dbReference type="ARBA" id="ARBA00023157"/>
    </source>
</evidence>
<evidence type="ECO:0000256" key="5">
    <source>
        <dbReference type="ARBA" id="ARBA00023265"/>
    </source>
</evidence>
<dbReference type="CDD" id="cd05381">
    <property type="entry name" value="CAP_PR-1"/>
    <property type="match status" value="1"/>
</dbReference>
<keyword evidence="4" id="KW-1015">Disulfide bond</keyword>
<dbReference type="InParanoid" id="A0A200R0R7"/>
<feature type="domain" description="SCP" evidence="7">
    <location>
        <begin position="35"/>
        <end position="167"/>
    </location>
</feature>
<evidence type="ECO:0000313" key="8">
    <source>
        <dbReference type="EMBL" id="OVA16316.1"/>
    </source>
</evidence>
<dbReference type="Pfam" id="PF00188">
    <property type="entry name" value="CAP"/>
    <property type="match status" value="1"/>
</dbReference>
<dbReference type="Proteomes" id="UP000195402">
    <property type="component" value="Unassembled WGS sequence"/>
</dbReference>
<evidence type="ECO:0000256" key="1">
    <source>
        <dbReference type="ARBA" id="ARBA00003143"/>
    </source>
</evidence>
<feature type="chain" id="PRO_5012194060" evidence="6">
    <location>
        <begin position="32"/>
        <end position="171"/>
    </location>
</feature>
<dbReference type="InterPro" id="IPR035940">
    <property type="entry name" value="CAP_sf"/>
</dbReference>
<feature type="signal peptide" evidence="6">
    <location>
        <begin position="1"/>
        <end position="31"/>
    </location>
</feature>
<dbReference type="InterPro" id="IPR001283">
    <property type="entry name" value="CRISP-related"/>
</dbReference>
<dbReference type="OrthoDB" id="337038at2759"/>
<comment type="similarity">
    <text evidence="2">Belongs to the CRISP family.</text>
</comment>
<keyword evidence="5" id="KW-0568">Pathogenesis-related protein</keyword>
<organism evidence="8 9">
    <name type="scientific">Macleaya cordata</name>
    <name type="common">Five-seeded plume-poppy</name>
    <name type="synonym">Bocconia cordata</name>
    <dbReference type="NCBI Taxonomy" id="56857"/>
    <lineage>
        <taxon>Eukaryota</taxon>
        <taxon>Viridiplantae</taxon>
        <taxon>Streptophyta</taxon>
        <taxon>Embryophyta</taxon>
        <taxon>Tracheophyta</taxon>
        <taxon>Spermatophyta</taxon>
        <taxon>Magnoliopsida</taxon>
        <taxon>Ranunculales</taxon>
        <taxon>Papaveraceae</taxon>
        <taxon>Papaveroideae</taxon>
        <taxon>Macleaya</taxon>
    </lineage>
</organism>
<accession>A0A200R0R7</accession>
<dbReference type="PRINTS" id="PR00838">
    <property type="entry name" value="V5ALLERGEN"/>
</dbReference>
<dbReference type="Gene3D" id="3.40.33.10">
    <property type="entry name" value="CAP"/>
    <property type="match status" value="1"/>
</dbReference>
<dbReference type="FunCoup" id="A0A200R0R7">
    <property type="interactions" value="84"/>
</dbReference>
<sequence>MFTLYSPKLYFNGFIAILLFFFFQTTNPANAAGVSLANQFLIPHNAARAAIGAKPLVWDTRLANYAQWYANQRRGDCALIHSTGPYGENIFWGSGWGWKPAQAVQAWVAERRWYNPYTNTCNGQQCGHYTQIAWRGTKKLGCASVTCYNGRGVFITCNYDPPGNYYGERPY</sequence>
<dbReference type="InterPro" id="IPR014044">
    <property type="entry name" value="CAP_dom"/>
</dbReference>
<keyword evidence="3 6" id="KW-0732">Signal</keyword>
<dbReference type="PROSITE" id="PS01009">
    <property type="entry name" value="CRISP_1"/>
    <property type="match status" value="1"/>
</dbReference>
<name>A0A200R0R7_MACCD</name>
<comment type="caution">
    <text evidence="8">The sequence shown here is derived from an EMBL/GenBank/DDBJ whole genome shotgun (WGS) entry which is preliminary data.</text>
</comment>
<dbReference type="InterPro" id="IPR002413">
    <property type="entry name" value="V5_allergen-like"/>
</dbReference>
<dbReference type="AlphaFoldDB" id="A0A200R0R7"/>
<dbReference type="PROSITE" id="PS01010">
    <property type="entry name" value="CRISP_2"/>
    <property type="match status" value="1"/>
</dbReference>
<protein>
    <submittedName>
        <fullName evidence="8">Allergen V5/Tpx-1-related</fullName>
    </submittedName>
</protein>
<evidence type="ECO:0000256" key="2">
    <source>
        <dbReference type="ARBA" id="ARBA00009923"/>
    </source>
</evidence>
<dbReference type="PANTHER" id="PTHR10334">
    <property type="entry name" value="CYSTEINE-RICH SECRETORY PROTEIN-RELATED"/>
    <property type="match status" value="1"/>
</dbReference>
<evidence type="ECO:0000256" key="6">
    <source>
        <dbReference type="SAM" id="SignalP"/>
    </source>
</evidence>
<dbReference type="OMA" id="RRADRTW"/>
<dbReference type="InterPro" id="IPR018244">
    <property type="entry name" value="Allrgn_V5/Tpx1_CS"/>
</dbReference>
<dbReference type="PRINTS" id="PR00837">
    <property type="entry name" value="V5TPXLIKE"/>
</dbReference>
<evidence type="ECO:0000259" key="7">
    <source>
        <dbReference type="SMART" id="SM00198"/>
    </source>
</evidence>
<proteinExistence type="inferred from homology"/>
<dbReference type="SUPFAM" id="SSF55797">
    <property type="entry name" value="PR-1-like"/>
    <property type="match status" value="1"/>
</dbReference>
<dbReference type="GO" id="GO:0005576">
    <property type="term" value="C:extracellular region"/>
    <property type="evidence" value="ECO:0007669"/>
    <property type="project" value="InterPro"/>
</dbReference>
<reference evidence="8 9" key="1">
    <citation type="journal article" date="2017" name="Mol. Plant">
        <title>The Genome of Medicinal Plant Macleaya cordata Provides New Insights into Benzylisoquinoline Alkaloids Metabolism.</title>
        <authorList>
            <person name="Liu X."/>
            <person name="Liu Y."/>
            <person name="Huang P."/>
            <person name="Ma Y."/>
            <person name="Qing Z."/>
            <person name="Tang Q."/>
            <person name="Cao H."/>
            <person name="Cheng P."/>
            <person name="Zheng Y."/>
            <person name="Yuan Z."/>
            <person name="Zhou Y."/>
            <person name="Liu J."/>
            <person name="Tang Z."/>
            <person name="Zhuo Y."/>
            <person name="Zhang Y."/>
            <person name="Yu L."/>
            <person name="Huang J."/>
            <person name="Yang P."/>
            <person name="Peng Q."/>
            <person name="Zhang J."/>
            <person name="Jiang W."/>
            <person name="Zhang Z."/>
            <person name="Lin K."/>
            <person name="Ro D.K."/>
            <person name="Chen X."/>
            <person name="Xiong X."/>
            <person name="Shang Y."/>
            <person name="Huang S."/>
            <person name="Zeng J."/>
        </authorList>
    </citation>
    <scope>NUCLEOTIDE SEQUENCE [LARGE SCALE GENOMIC DNA]</scope>
    <source>
        <strain evidence="9">cv. BLH2017</strain>
        <tissue evidence="8">Root</tissue>
    </source>
</reference>
<dbReference type="STRING" id="56857.A0A200R0R7"/>
<dbReference type="SMART" id="SM00198">
    <property type="entry name" value="SCP"/>
    <property type="match status" value="1"/>
</dbReference>